<proteinExistence type="predicted"/>
<comment type="caution">
    <text evidence="2">The sequence shown here is derived from an EMBL/GenBank/DDBJ whole genome shotgun (WGS) entry which is preliminary data.</text>
</comment>
<keyword evidence="1" id="KW-0732">Signal</keyword>
<dbReference type="EMBL" id="JBHUHV010000002">
    <property type="protein sequence ID" value="MFD2065562.1"/>
    <property type="molecule type" value="Genomic_DNA"/>
</dbReference>
<gene>
    <name evidence="2" type="ORF">ACFSKU_01595</name>
</gene>
<evidence type="ECO:0000256" key="1">
    <source>
        <dbReference type="SAM" id="SignalP"/>
    </source>
</evidence>
<evidence type="ECO:0000313" key="3">
    <source>
        <dbReference type="Proteomes" id="UP001597369"/>
    </source>
</evidence>
<name>A0ABW4WUM5_9BACT</name>
<dbReference type="Proteomes" id="UP001597369">
    <property type="component" value="Unassembled WGS sequence"/>
</dbReference>
<sequence length="178" mass="20520">MKILFLFMVMLVLPAMSEAGSDTSQYKIAELRGLYLKATQDEEAGKEFHKFMDKYNGNHPVILAYKAASEASMAKYVWNPYSKLKHLKTSASIFEKAVKLDKDEPEIRFLRFTVEHYVPRYLKLSEHLNEDKKIIINSLKNYPASGLSPGLAKIMRDIMLSEDLTSEDEKKILRNVRI</sequence>
<dbReference type="RefSeq" id="WP_229960003.1">
    <property type="nucleotide sequence ID" value="NZ_JAJJWI010000006.1"/>
</dbReference>
<keyword evidence="3" id="KW-1185">Reference proteome</keyword>
<evidence type="ECO:0000313" key="2">
    <source>
        <dbReference type="EMBL" id="MFD2065562.1"/>
    </source>
</evidence>
<feature type="signal peptide" evidence="1">
    <location>
        <begin position="1"/>
        <end position="17"/>
    </location>
</feature>
<feature type="chain" id="PRO_5046873312" evidence="1">
    <location>
        <begin position="18"/>
        <end position="178"/>
    </location>
</feature>
<accession>A0ABW4WUM5</accession>
<organism evidence="2 3">
    <name type="scientific">Pontibacter silvestris</name>
    <dbReference type="NCBI Taxonomy" id="2305183"/>
    <lineage>
        <taxon>Bacteria</taxon>
        <taxon>Pseudomonadati</taxon>
        <taxon>Bacteroidota</taxon>
        <taxon>Cytophagia</taxon>
        <taxon>Cytophagales</taxon>
        <taxon>Hymenobacteraceae</taxon>
        <taxon>Pontibacter</taxon>
    </lineage>
</organism>
<reference evidence="3" key="1">
    <citation type="journal article" date="2019" name="Int. J. Syst. Evol. Microbiol.">
        <title>The Global Catalogue of Microorganisms (GCM) 10K type strain sequencing project: providing services to taxonomists for standard genome sequencing and annotation.</title>
        <authorList>
            <consortium name="The Broad Institute Genomics Platform"/>
            <consortium name="The Broad Institute Genome Sequencing Center for Infectious Disease"/>
            <person name="Wu L."/>
            <person name="Ma J."/>
        </authorList>
    </citation>
    <scope>NUCLEOTIDE SEQUENCE [LARGE SCALE GENOMIC DNA]</scope>
    <source>
        <strain evidence="3">JCM 16545</strain>
    </source>
</reference>
<protein>
    <submittedName>
        <fullName evidence="2">Uncharacterized protein</fullName>
    </submittedName>
</protein>